<dbReference type="PANTHER" id="PTHR37488">
    <property type="entry name" value="DUF1275 DOMAIN-CONTAINING PROTEIN"/>
    <property type="match status" value="1"/>
</dbReference>
<comment type="caution">
    <text evidence="2">The sequence shown here is derived from an EMBL/GenBank/DDBJ whole genome shotgun (WGS) entry which is preliminary data.</text>
</comment>
<proteinExistence type="predicted"/>
<dbReference type="OrthoDB" id="5288586at2759"/>
<evidence type="ECO:0000313" key="2">
    <source>
        <dbReference type="EMBL" id="KAF9526060.1"/>
    </source>
</evidence>
<protein>
    <recommendedName>
        <fullName evidence="4">DUF1275 domain protein</fullName>
    </recommendedName>
</protein>
<feature type="transmembrane region" description="Helical" evidence="1">
    <location>
        <begin position="20"/>
        <end position="42"/>
    </location>
</feature>
<gene>
    <name evidence="2" type="ORF">CPB83DRAFT_770960</name>
</gene>
<dbReference type="PANTHER" id="PTHR37488:SF2">
    <property type="entry name" value="DUF1275 DOMAIN-CONTAINING PROTEIN"/>
    <property type="match status" value="1"/>
</dbReference>
<feature type="transmembrane region" description="Helical" evidence="1">
    <location>
        <begin position="74"/>
        <end position="94"/>
    </location>
</feature>
<dbReference type="Proteomes" id="UP000807306">
    <property type="component" value="Unassembled WGS sequence"/>
</dbReference>
<dbReference type="AlphaFoldDB" id="A0A9P6EBQ9"/>
<name>A0A9P6EBQ9_9AGAR</name>
<accession>A0A9P6EBQ9</accession>
<evidence type="ECO:0008006" key="4">
    <source>
        <dbReference type="Google" id="ProtNLM"/>
    </source>
</evidence>
<feature type="transmembrane region" description="Helical" evidence="1">
    <location>
        <begin position="100"/>
        <end position="121"/>
    </location>
</feature>
<keyword evidence="1" id="KW-0472">Membrane</keyword>
<evidence type="ECO:0000256" key="1">
    <source>
        <dbReference type="SAM" id="Phobius"/>
    </source>
</evidence>
<evidence type="ECO:0000313" key="3">
    <source>
        <dbReference type="Proteomes" id="UP000807306"/>
    </source>
</evidence>
<keyword evidence="1" id="KW-0812">Transmembrane</keyword>
<dbReference type="InterPro" id="IPR010699">
    <property type="entry name" value="DUF1275"/>
</dbReference>
<feature type="transmembrane region" description="Helical" evidence="1">
    <location>
        <begin position="199"/>
        <end position="216"/>
    </location>
</feature>
<sequence length="249" mass="27373">MSIWQRLDQEVDPSGCLLPLATFCFMAGFIDSISFSATYVWCGFQTGNFAQLALAIARLWENPHRYFHIADQQALCSLISFWFGAFLGRFGARVGRQKRIWLIVGNLLAAMFMAIAAIAIWKSGQASVANHRDLPAWSNARTFVGIAGLSITLGIQGTLAKGLSSQLGTTLVLTTLWVELFNDLNLFKIGRVKGRDHRIIGAFCLFLGAFISRALLYEIGSAGTIGVGVGIKLINTFFWLWMPAKPTST</sequence>
<keyword evidence="3" id="KW-1185">Reference proteome</keyword>
<dbReference type="Pfam" id="PF06912">
    <property type="entry name" value="DUF1275"/>
    <property type="match status" value="1"/>
</dbReference>
<feature type="transmembrane region" description="Helical" evidence="1">
    <location>
        <begin position="142"/>
        <end position="160"/>
    </location>
</feature>
<dbReference type="EMBL" id="MU157876">
    <property type="protein sequence ID" value="KAF9526060.1"/>
    <property type="molecule type" value="Genomic_DNA"/>
</dbReference>
<feature type="transmembrane region" description="Helical" evidence="1">
    <location>
        <begin position="222"/>
        <end position="242"/>
    </location>
</feature>
<reference evidence="2" key="1">
    <citation type="submission" date="2020-11" db="EMBL/GenBank/DDBJ databases">
        <authorList>
            <consortium name="DOE Joint Genome Institute"/>
            <person name="Ahrendt S."/>
            <person name="Riley R."/>
            <person name="Andreopoulos W."/>
            <person name="Labutti K."/>
            <person name="Pangilinan J."/>
            <person name="Ruiz-Duenas F.J."/>
            <person name="Barrasa J.M."/>
            <person name="Sanchez-Garcia M."/>
            <person name="Camarero S."/>
            <person name="Miyauchi S."/>
            <person name="Serrano A."/>
            <person name="Linde D."/>
            <person name="Babiker R."/>
            <person name="Drula E."/>
            <person name="Ayuso-Fernandez I."/>
            <person name="Pacheco R."/>
            <person name="Padilla G."/>
            <person name="Ferreira P."/>
            <person name="Barriuso J."/>
            <person name="Kellner H."/>
            <person name="Castanera R."/>
            <person name="Alfaro M."/>
            <person name="Ramirez L."/>
            <person name="Pisabarro A.G."/>
            <person name="Kuo A."/>
            <person name="Tritt A."/>
            <person name="Lipzen A."/>
            <person name="He G."/>
            <person name="Yan M."/>
            <person name="Ng V."/>
            <person name="Cullen D."/>
            <person name="Martin F."/>
            <person name="Rosso M.-N."/>
            <person name="Henrissat B."/>
            <person name="Hibbett D."/>
            <person name="Martinez A.T."/>
            <person name="Grigoriev I.V."/>
        </authorList>
    </citation>
    <scope>NUCLEOTIDE SEQUENCE</scope>
    <source>
        <strain evidence="2">CBS 506.95</strain>
    </source>
</reference>
<keyword evidence="1" id="KW-1133">Transmembrane helix</keyword>
<organism evidence="2 3">
    <name type="scientific">Crepidotus variabilis</name>
    <dbReference type="NCBI Taxonomy" id="179855"/>
    <lineage>
        <taxon>Eukaryota</taxon>
        <taxon>Fungi</taxon>
        <taxon>Dikarya</taxon>
        <taxon>Basidiomycota</taxon>
        <taxon>Agaricomycotina</taxon>
        <taxon>Agaricomycetes</taxon>
        <taxon>Agaricomycetidae</taxon>
        <taxon>Agaricales</taxon>
        <taxon>Agaricineae</taxon>
        <taxon>Crepidotaceae</taxon>
        <taxon>Crepidotus</taxon>
    </lineage>
</organism>